<dbReference type="AlphaFoldDB" id="A0A507QWG8"/>
<protein>
    <submittedName>
        <fullName evidence="2">Uncharacterized protein</fullName>
    </submittedName>
</protein>
<dbReference type="EMBL" id="VIFY01000037">
    <property type="protein sequence ID" value="TQB73955.1"/>
    <property type="molecule type" value="Genomic_DNA"/>
</dbReference>
<comment type="caution">
    <text evidence="2">The sequence shown here is derived from an EMBL/GenBank/DDBJ whole genome shotgun (WGS) entry which is preliminary data.</text>
</comment>
<evidence type="ECO:0000313" key="2">
    <source>
        <dbReference type="EMBL" id="TQB73955.1"/>
    </source>
</evidence>
<sequence length="439" mass="49558">MMLQIFTEDCRFTSRVTHPPDEHLAYLETNFPLICGYAKRSGHLPSYLSLKTCYEVSGKLLQAAYTVPPSAQAIRSISKDVETVWKIGTVMGGGPQFQAWVTTAAAEAGSEPALLYIAALSVQKSFVPPSNPVFKRLEYLAIEKELPSAIILQAKVLGLRGQFAEGVALIEKVMEEIYPTRLPPSPADDILLGGQIPPPWEVYAWLRESLGDHSATDEIVKVAALNYQDPQALIRYAQIRKLAGDLEMYEECMSRAARAGNVEACRKLANFYYLTFHGRFPRRGERIQDKPVQEETQANPNAEDTGKTKKTKRKEARQQQPKRPASPAPPENATENNLTTIYNNLRDRVLHLLGRCHPPEHYSMLAYNWYQLAAFNHCPKAAFVYAILCREREDNLVEGFELLQVAFQEDSLRAKAKELMDKWEDESYEPKIPVKLLDT</sequence>
<evidence type="ECO:0000256" key="1">
    <source>
        <dbReference type="SAM" id="MobiDB-lite"/>
    </source>
</evidence>
<dbReference type="Gene3D" id="1.25.40.10">
    <property type="entry name" value="Tetratricopeptide repeat domain"/>
    <property type="match status" value="1"/>
</dbReference>
<dbReference type="InterPro" id="IPR011990">
    <property type="entry name" value="TPR-like_helical_dom_sf"/>
</dbReference>
<feature type="region of interest" description="Disordered" evidence="1">
    <location>
        <begin position="284"/>
        <end position="335"/>
    </location>
</feature>
<dbReference type="OrthoDB" id="250175at2759"/>
<evidence type="ECO:0000313" key="3">
    <source>
        <dbReference type="Proteomes" id="UP000319663"/>
    </source>
</evidence>
<accession>A0A507QWG8</accession>
<feature type="compositionally biased region" description="Basic and acidic residues" evidence="1">
    <location>
        <begin position="284"/>
        <end position="293"/>
    </location>
</feature>
<reference evidence="2 3" key="1">
    <citation type="submission" date="2019-06" db="EMBL/GenBank/DDBJ databases">
        <title>Wine fermentation using esterase from Monascus purpureus.</title>
        <authorList>
            <person name="Geng C."/>
            <person name="Zhang Y."/>
        </authorList>
    </citation>
    <scope>NUCLEOTIDE SEQUENCE [LARGE SCALE GENOMIC DNA]</scope>
    <source>
        <strain evidence="2">HQ1</strain>
    </source>
</reference>
<keyword evidence="3" id="KW-1185">Reference proteome</keyword>
<dbReference type="STRING" id="5098.A0A507QWG8"/>
<proteinExistence type="predicted"/>
<gene>
    <name evidence="2" type="ORF">MPDQ_005286</name>
</gene>
<name>A0A507QWG8_MONPU</name>
<organism evidence="2 3">
    <name type="scientific">Monascus purpureus</name>
    <name type="common">Red mold</name>
    <name type="synonym">Monascus anka</name>
    <dbReference type="NCBI Taxonomy" id="5098"/>
    <lineage>
        <taxon>Eukaryota</taxon>
        <taxon>Fungi</taxon>
        <taxon>Dikarya</taxon>
        <taxon>Ascomycota</taxon>
        <taxon>Pezizomycotina</taxon>
        <taxon>Eurotiomycetes</taxon>
        <taxon>Eurotiomycetidae</taxon>
        <taxon>Eurotiales</taxon>
        <taxon>Aspergillaceae</taxon>
        <taxon>Monascus</taxon>
    </lineage>
</organism>
<dbReference type="Proteomes" id="UP000319663">
    <property type="component" value="Unassembled WGS sequence"/>
</dbReference>